<dbReference type="AlphaFoldDB" id="A0A0A9EAQ5"/>
<feature type="region of interest" description="Disordered" evidence="1">
    <location>
        <begin position="1"/>
        <end position="21"/>
    </location>
</feature>
<reference evidence="2" key="2">
    <citation type="journal article" date="2015" name="Data Brief">
        <title>Shoot transcriptome of the giant reed, Arundo donax.</title>
        <authorList>
            <person name="Barrero R.A."/>
            <person name="Guerrero F.D."/>
            <person name="Moolhuijzen P."/>
            <person name="Goolsby J.A."/>
            <person name="Tidwell J."/>
            <person name="Bellgard S.E."/>
            <person name="Bellgard M.I."/>
        </authorList>
    </citation>
    <scope>NUCLEOTIDE SEQUENCE</scope>
    <source>
        <tissue evidence="2">Shoot tissue taken approximately 20 cm above the soil surface</tissue>
    </source>
</reference>
<evidence type="ECO:0000256" key="1">
    <source>
        <dbReference type="SAM" id="MobiDB-lite"/>
    </source>
</evidence>
<protein>
    <submittedName>
        <fullName evidence="2">Uncharacterized protein</fullName>
    </submittedName>
</protein>
<evidence type="ECO:0000313" key="2">
    <source>
        <dbReference type="EMBL" id="JAD95010.1"/>
    </source>
</evidence>
<dbReference type="EMBL" id="GBRH01202885">
    <property type="protein sequence ID" value="JAD95010.1"/>
    <property type="molecule type" value="Transcribed_RNA"/>
</dbReference>
<sequence length="21" mass="2273">MQSNLSLPRADPGGEERLGMN</sequence>
<organism evidence="2">
    <name type="scientific">Arundo donax</name>
    <name type="common">Giant reed</name>
    <name type="synonym">Donax arundinaceus</name>
    <dbReference type="NCBI Taxonomy" id="35708"/>
    <lineage>
        <taxon>Eukaryota</taxon>
        <taxon>Viridiplantae</taxon>
        <taxon>Streptophyta</taxon>
        <taxon>Embryophyta</taxon>
        <taxon>Tracheophyta</taxon>
        <taxon>Spermatophyta</taxon>
        <taxon>Magnoliopsida</taxon>
        <taxon>Liliopsida</taxon>
        <taxon>Poales</taxon>
        <taxon>Poaceae</taxon>
        <taxon>PACMAD clade</taxon>
        <taxon>Arundinoideae</taxon>
        <taxon>Arundineae</taxon>
        <taxon>Arundo</taxon>
    </lineage>
</organism>
<proteinExistence type="predicted"/>
<reference evidence="2" key="1">
    <citation type="submission" date="2014-09" db="EMBL/GenBank/DDBJ databases">
        <authorList>
            <person name="Magalhaes I.L.F."/>
            <person name="Oliveira U."/>
            <person name="Santos F.R."/>
            <person name="Vidigal T.H.D.A."/>
            <person name="Brescovit A.D."/>
            <person name="Santos A.J."/>
        </authorList>
    </citation>
    <scope>NUCLEOTIDE SEQUENCE</scope>
    <source>
        <tissue evidence="2">Shoot tissue taken approximately 20 cm above the soil surface</tissue>
    </source>
</reference>
<accession>A0A0A9EAQ5</accession>
<feature type="compositionally biased region" description="Basic and acidic residues" evidence="1">
    <location>
        <begin position="12"/>
        <end position="21"/>
    </location>
</feature>
<name>A0A0A9EAQ5_ARUDO</name>